<dbReference type="SUPFAM" id="SSF56784">
    <property type="entry name" value="HAD-like"/>
    <property type="match status" value="1"/>
</dbReference>
<dbReference type="PROSITE" id="PS01229">
    <property type="entry name" value="COF_2"/>
    <property type="match status" value="1"/>
</dbReference>
<reference evidence="12 13" key="1">
    <citation type="submission" date="2020-03" db="EMBL/GenBank/DDBJ databases">
        <title>Complete genome sequence of Monaibacterium sp. ALG8 with diverse plasmids.</title>
        <authorList>
            <person name="Sun C."/>
        </authorList>
    </citation>
    <scope>NUCLEOTIDE SEQUENCE [LARGE SCALE GENOMIC DNA]</scope>
    <source>
        <strain evidence="12 13">ALG8</strain>
    </source>
</reference>
<dbReference type="FunFam" id="2.70.150.10:FF:000002">
    <property type="entry name" value="Copper-transporting ATPase 1, putative"/>
    <property type="match status" value="1"/>
</dbReference>
<evidence type="ECO:0000256" key="5">
    <source>
        <dbReference type="ARBA" id="ARBA00022741"/>
    </source>
</evidence>
<keyword evidence="4 10" id="KW-0479">Metal-binding</keyword>
<evidence type="ECO:0000256" key="6">
    <source>
        <dbReference type="ARBA" id="ARBA00022840"/>
    </source>
</evidence>
<dbReference type="InterPro" id="IPR017969">
    <property type="entry name" value="Heavy-metal-associated_CS"/>
</dbReference>
<feature type="transmembrane region" description="Helical" evidence="10">
    <location>
        <begin position="222"/>
        <end position="245"/>
    </location>
</feature>
<keyword evidence="6 10" id="KW-0067">ATP-binding</keyword>
<evidence type="ECO:0000259" key="11">
    <source>
        <dbReference type="PROSITE" id="PS50846"/>
    </source>
</evidence>
<feature type="transmembrane region" description="Helical" evidence="10">
    <location>
        <begin position="764"/>
        <end position="786"/>
    </location>
</feature>
<evidence type="ECO:0000256" key="8">
    <source>
        <dbReference type="ARBA" id="ARBA00022989"/>
    </source>
</evidence>
<dbReference type="InterPro" id="IPR023214">
    <property type="entry name" value="HAD_sf"/>
</dbReference>
<dbReference type="InterPro" id="IPR008250">
    <property type="entry name" value="ATPase_P-typ_transduc_dom_A_sf"/>
</dbReference>
<evidence type="ECO:0000313" key="12">
    <source>
        <dbReference type="EMBL" id="QIK41621.1"/>
    </source>
</evidence>
<organism evidence="12 13">
    <name type="scientific">Pontivivens nitratireducens</name>
    <dbReference type="NCBI Taxonomy" id="2758038"/>
    <lineage>
        <taxon>Bacteria</taxon>
        <taxon>Pseudomonadati</taxon>
        <taxon>Pseudomonadota</taxon>
        <taxon>Alphaproteobacteria</taxon>
        <taxon>Rhodobacterales</taxon>
        <taxon>Paracoccaceae</taxon>
        <taxon>Pontivivens</taxon>
    </lineage>
</organism>
<evidence type="ECO:0000256" key="2">
    <source>
        <dbReference type="ARBA" id="ARBA00006024"/>
    </source>
</evidence>
<feature type="transmembrane region" description="Helical" evidence="10">
    <location>
        <begin position="187"/>
        <end position="210"/>
    </location>
</feature>
<dbReference type="PANTHER" id="PTHR43520:SF8">
    <property type="entry name" value="P-TYPE CU(+) TRANSPORTER"/>
    <property type="match status" value="1"/>
</dbReference>
<name>A0A6G7VNM2_9RHOB</name>
<dbReference type="Gene3D" id="3.40.1110.10">
    <property type="entry name" value="Calcium-transporting ATPase, cytoplasmic domain N"/>
    <property type="match status" value="1"/>
</dbReference>
<dbReference type="PRINTS" id="PR00943">
    <property type="entry name" value="CUATPASE"/>
</dbReference>
<feature type="transmembrane region" description="Helical" evidence="10">
    <location>
        <begin position="146"/>
        <end position="167"/>
    </location>
</feature>
<evidence type="ECO:0000256" key="9">
    <source>
        <dbReference type="ARBA" id="ARBA00023136"/>
    </source>
</evidence>
<keyword evidence="9 10" id="KW-0472">Membrane</keyword>
<comment type="subcellular location">
    <subcellularLocation>
        <location evidence="10">Cell membrane</location>
    </subcellularLocation>
    <subcellularLocation>
        <location evidence="1">Endomembrane system</location>
        <topology evidence="1">Multi-pass membrane protein</topology>
    </subcellularLocation>
</comment>
<evidence type="ECO:0000256" key="4">
    <source>
        <dbReference type="ARBA" id="ARBA00022723"/>
    </source>
</evidence>
<evidence type="ECO:0000256" key="3">
    <source>
        <dbReference type="ARBA" id="ARBA00022692"/>
    </source>
</evidence>
<dbReference type="NCBIfam" id="TIGR01511">
    <property type="entry name" value="ATPase-IB1_Cu"/>
    <property type="match status" value="1"/>
</dbReference>
<feature type="transmembrane region" description="Helical" evidence="10">
    <location>
        <begin position="404"/>
        <end position="426"/>
    </location>
</feature>
<dbReference type="Pfam" id="PF00702">
    <property type="entry name" value="Hydrolase"/>
    <property type="match status" value="1"/>
</dbReference>
<dbReference type="Gene3D" id="3.30.70.100">
    <property type="match status" value="2"/>
</dbReference>
<protein>
    <submittedName>
        <fullName evidence="12">Copper-translocating P-type ATPase</fullName>
    </submittedName>
</protein>
<feature type="transmembrane region" description="Helical" evidence="10">
    <location>
        <begin position="432"/>
        <end position="453"/>
    </location>
</feature>
<dbReference type="Gene3D" id="2.70.150.10">
    <property type="entry name" value="Calcium-transporting ATPase, cytoplasmic transduction domain A"/>
    <property type="match status" value="1"/>
</dbReference>
<evidence type="ECO:0000313" key="13">
    <source>
        <dbReference type="Proteomes" id="UP000500791"/>
    </source>
</evidence>
<dbReference type="KEGG" id="mon:G8E03_13175"/>
<dbReference type="SFLD" id="SFLDF00027">
    <property type="entry name" value="p-type_atpase"/>
    <property type="match status" value="1"/>
</dbReference>
<dbReference type="GO" id="GO:0016887">
    <property type="term" value="F:ATP hydrolysis activity"/>
    <property type="evidence" value="ECO:0007669"/>
    <property type="project" value="InterPro"/>
</dbReference>
<sequence>MPNITLQIQNMTCGGCVGRVEAALAKMPSVQDAHVNLATKTASITTTDIAGTTEGLAAAGYPAQETTTELTINGMHCGSCVGRIEQALLASPYVVGAKVNLAAETAQVRHVGEVDLIGIVRDAGYTAEIATDDLHMEEKADETAQILRQVIIAAILAVPVFILEMGGHLIPAFHMAIERSIGLQTSWIIQFVLTTAVLAGPGRVFARLGWPALLRGAPDMNSLVALGTTAAWLYSTVATFAPGLLPENSRAVYFEAAAVIVVLILLGRWMEARAKGRAGAAISALAGLQPRTARVEVDGKVEERDIARIVTGDLVHVRPGERIAVDGIVTSGNSHVDESMITGEPMPVDKSDGDAVTGGTVNGNGALVVRAQAVGRDTVLAGIMRMVSDAQAARLPIEAMVNRITLWFVPVVMGIAALTVVVWLLFGPSLAHALVAGVAVLIIACPCAMGLATPVSIMVGTGRAAELGVLFRQGDALQTLREVEVVAFDKTGTLTQGRPELTDCETADGWTREEVLGLVASVEAGSEHPLARAILRAADPLAKAEAFQALTGLGAQATVAGKTVLVGADRLMAQQGIALGWAEAKGAEIAQAGRTPLYAAIDGVLVAALGIADPVKETARATVEGLRKDGLRVALLTGDNPVTGQAVAAQLGIEEVHAGLMPDDKVAVLRDMNARVAFVGDGINDAPALAVADVGIALGSGTDIAMESADVVLMSGDPRGVRDALHLSEQTLRNIRQNLGWAFGYNALLIPVAAGVFYPLAGVLLSPALAAGAMALSSVFVVTNALRLRRVGGVR</sequence>
<dbReference type="InterPro" id="IPR006121">
    <property type="entry name" value="HMA_dom"/>
</dbReference>
<proteinExistence type="inferred from homology"/>
<dbReference type="GO" id="GO:0055070">
    <property type="term" value="P:copper ion homeostasis"/>
    <property type="evidence" value="ECO:0007669"/>
    <property type="project" value="TreeGrafter"/>
</dbReference>
<dbReference type="InterPro" id="IPR018303">
    <property type="entry name" value="ATPase_P-typ_P_site"/>
</dbReference>
<dbReference type="Pfam" id="PF00122">
    <property type="entry name" value="E1-E2_ATPase"/>
    <property type="match status" value="1"/>
</dbReference>
<dbReference type="PROSITE" id="PS50846">
    <property type="entry name" value="HMA_2"/>
    <property type="match status" value="2"/>
</dbReference>
<keyword evidence="8 10" id="KW-1133">Transmembrane helix</keyword>
<dbReference type="NCBIfam" id="TIGR01525">
    <property type="entry name" value="ATPase-IB_hvy"/>
    <property type="match status" value="1"/>
</dbReference>
<evidence type="ECO:0000256" key="7">
    <source>
        <dbReference type="ARBA" id="ARBA00022967"/>
    </source>
</evidence>
<dbReference type="SUPFAM" id="SSF55008">
    <property type="entry name" value="HMA, heavy metal-associated domain"/>
    <property type="match status" value="2"/>
</dbReference>
<dbReference type="InterPro" id="IPR059000">
    <property type="entry name" value="ATPase_P-type_domA"/>
</dbReference>
<dbReference type="SFLD" id="SFLDS00003">
    <property type="entry name" value="Haloacid_Dehalogenase"/>
    <property type="match status" value="1"/>
</dbReference>
<dbReference type="AlphaFoldDB" id="A0A6G7VNM2"/>
<dbReference type="InterPro" id="IPR036163">
    <property type="entry name" value="HMA_dom_sf"/>
</dbReference>
<dbReference type="CDD" id="cd02094">
    <property type="entry name" value="P-type_ATPase_Cu-like"/>
    <property type="match status" value="1"/>
</dbReference>
<dbReference type="EMBL" id="CP049811">
    <property type="protein sequence ID" value="QIK41621.1"/>
    <property type="molecule type" value="Genomic_DNA"/>
</dbReference>
<dbReference type="InterPro" id="IPR036412">
    <property type="entry name" value="HAD-like_sf"/>
</dbReference>
<dbReference type="Pfam" id="PF00403">
    <property type="entry name" value="HMA"/>
    <property type="match status" value="2"/>
</dbReference>
<dbReference type="NCBIfam" id="TIGR01494">
    <property type="entry name" value="ATPase_P-type"/>
    <property type="match status" value="1"/>
</dbReference>
<feature type="transmembrane region" description="Helical" evidence="10">
    <location>
        <begin position="251"/>
        <end position="269"/>
    </location>
</feature>
<keyword evidence="5 10" id="KW-0547">Nucleotide-binding</keyword>
<comment type="similarity">
    <text evidence="2 10">Belongs to the cation transport ATPase (P-type) (TC 3.A.3) family. Type IB subfamily.</text>
</comment>
<dbReference type="SUPFAM" id="SSF81653">
    <property type="entry name" value="Calcium ATPase, transduction domain A"/>
    <property type="match status" value="1"/>
</dbReference>
<accession>A0A6G7VNM2</accession>
<dbReference type="SUPFAM" id="SSF81665">
    <property type="entry name" value="Calcium ATPase, transmembrane domain M"/>
    <property type="match status" value="1"/>
</dbReference>
<keyword evidence="13" id="KW-1185">Reference proteome</keyword>
<dbReference type="PROSITE" id="PS00154">
    <property type="entry name" value="ATPASE_E1_E2"/>
    <property type="match status" value="1"/>
</dbReference>
<dbReference type="Gene3D" id="3.40.50.1000">
    <property type="entry name" value="HAD superfamily/HAD-like"/>
    <property type="match status" value="1"/>
</dbReference>
<dbReference type="PANTHER" id="PTHR43520">
    <property type="entry name" value="ATP7, ISOFORM B"/>
    <property type="match status" value="1"/>
</dbReference>
<dbReference type="GO" id="GO:0012505">
    <property type="term" value="C:endomembrane system"/>
    <property type="evidence" value="ECO:0007669"/>
    <property type="project" value="UniProtKB-SubCell"/>
</dbReference>
<dbReference type="GO" id="GO:0005524">
    <property type="term" value="F:ATP binding"/>
    <property type="evidence" value="ECO:0007669"/>
    <property type="project" value="UniProtKB-UniRule"/>
</dbReference>
<evidence type="ECO:0000256" key="10">
    <source>
        <dbReference type="RuleBase" id="RU362081"/>
    </source>
</evidence>
<feature type="domain" description="HMA" evidence="11">
    <location>
        <begin position="2"/>
        <end position="64"/>
    </location>
</feature>
<dbReference type="CDD" id="cd00371">
    <property type="entry name" value="HMA"/>
    <property type="match status" value="2"/>
</dbReference>
<keyword evidence="10" id="KW-1003">Cell membrane</keyword>
<evidence type="ECO:0000256" key="1">
    <source>
        <dbReference type="ARBA" id="ARBA00004127"/>
    </source>
</evidence>
<dbReference type="InterPro" id="IPR023298">
    <property type="entry name" value="ATPase_P-typ_TM_dom_sf"/>
</dbReference>
<dbReference type="GO" id="GO:0043682">
    <property type="term" value="F:P-type divalent copper transporter activity"/>
    <property type="evidence" value="ECO:0007669"/>
    <property type="project" value="TreeGrafter"/>
</dbReference>
<dbReference type="PRINTS" id="PR00119">
    <property type="entry name" value="CATATPASE"/>
</dbReference>
<dbReference type="RefSeq" id="WP_166192751.1">
    <property type="nucleotide sequence ID" value="NZ_CP049811.1"/>
</dbReference>
<dbReference type="GO" id="GO:0005886">
    <property type="term" value="C:plasma membrane"/>
    <property type="evidence" value="ECO:0007669"/>
    <property type="project" value="UniProtKB-SubCell"/>
</dbReference>
<dbReference type="PROSITE" id="PS01047">
    <property type="entry name" value="HMA_1"/>
    <property type="match status" value="2"/>
</dbReference>
<dbReference type="InterPro" id="IPR001757">
    <property type="entry name" value="P_typ_ATPase"/>
</dbReference>
<feature type="domain" description="HMA" evidence="11">
    <location>
        <begin position="66"/>
        <end position="128"/>
    </location>
</feature>
<gene>
    <name evidence="12" type="ORF">G8E03_13175</name>
</gene>
<feature type="transmembrane region" description="Helical" evidence="10">
    <location>
        <begin position="739"/>
        <end position="758"/>
    </location>
</feature>
<dbReference type="InterPro" id="IPR023299">
    <property type="entry name" value="ATPase_P-typ_cyto_dom_N"/>
</dbReference>
<keyword evidence="7" id="KW-1278">Translocase</keyword>
<dbReference type="InterPro" id="IPR044492">
    <property type="entry name" value="P_typ_ATPase_HD_dom"/>
</dbReference>
<keyword evidence="3 10" id="KW-0812">Transmembrane</keyword>
<dbReference type="InterPro" id="IPR027256">
    <property type="entry name" value="P-typ_ATPase_IB"/>
</dbReference>
<dbReference type="SFLD" id="SFLDG00002">
    <property type="entry name" value="C1.7:_P-type_atpase_like"/>
    <property type="match status" value="1"/>
</dbReference>
<dbReference type="GO" id="GO:0005507">
    <property type="term" value="F:copper ion binding"/>
    <property type="evidence" value="ECO:0007669"/>
    <property type="project" value="TreeGrafter"/>
</dbReference>
<dbReference type="Proteomes" id="UP000500791">
    <property type="component" value="Chromosome"/>
</dbReference>